<sequence>MTTATALPAIVIENITPAIAEQYLTKNVKNRRTKELRIARYARDMIAGNWQITGEPIKFDVAGNLADGQNRLLAIIRADVTVTMVVVRGVTLDAMSVMDSGAPRSNADTLGLNGFANGKDLAAVCNIHAAWVAGGFTHAMASPRDSQLSHSEVLAHMEEFPNLAESTAEMSKLKRALRLPIGALATAHHAFVEIDPDAASDFFDRIKGLRTSGAGDPIATLHKRVAAESFKRVQTKPSTALFFMFRTWNAYIRGEELSKLQLGSSILGWTPIPAPLAKSGKAAA</sequence>
<proteinExistence type="predicted"/>
<dbReference type="AlphaFoldDB" id="A0A7Z0J5S8"/>
<gene>
    <name evidence="1" type="ORF">HNR05_000939</name>
</gene>
<dbReference type="EMBL" id="JACCFM010000001">
    <property type="protein sequence ID" value="NYJ19148.1"/>
    <property type="molecule type" value="Genomic_DNA"/>
</dbReference>
<comment type="caution">
    <text evidence="1">The sequence shown here is derived from an EMBL/GenBank/DDBJ whole genome shotgun (WGS) entry which is preliminary data.</text>
</comment>
<keyword evidence="2" id="KW-1185">Reference proteome</keyword>
<protein>
    <submittedName>
        <fullName evidence="1">Uncharacterized protein</fullName>
    </submittedName>
</protein>
<dbReference type="Proteomes" id="UP000537260">
    <property type="component" value="Unassembled WGS sequence"/>
</dbReference>
<name>A0A7Z0J5S8_9MICO</name>
<evidence type="ECO:0000313" key="1">
    <source>
        <dbReference type="EMBL" id="NYJ19148.1"/>
    </source>
</evidence>
<dbReference type="RefSeq" id="WP_179577959.1">
    <property type="nucleotide sequence ID" value="NZ_JACCFM010000001.1"/>
</dbReference>
<accession>A0A7Z0J5S8</accession>
<organism evidence="1 2">
    <name type="scientific">Glaciibacter psychrotolerans</name>
    <dbReference type="NCBI Taxonomy" id="670054"/>
    <lineage>
        <taxon>Bacteria</taxon>
        <taxon>Bacillati</taxon>
        <taxon>Actinomycetota</taxon>
        <taxon>Actinomycetes</taxon>
        <taxon>Micrococcales</taxon>
        <taxon>Microbacteriaceae</taxon>
        <taxon>Glaciibacter</taxon>
    </lineage>
</organism>
<reference evidence="1 2" key="1">
    <citation type="submission" date="2020-07" db="EMBL/GenBank/DDBJ databases">
        <title>Sequencing the genomes of 1000 actinobacteria strains.</title>
        <authorList>
            <person name="Klenk H.-P."/>
        </authorList>
    </citation>
    <scope>NUCLEOTIDE SEQUENCE [LARGE SCALE GENOMIC DNA]</scope>
    <source>
        <strain evidence="1 2">LI1</strain>
    </source>
</reference>
<evidence type="ECO:0000313" key="2">
    <source>
        <dbReference type="Proteomes" id="UP000537260"/>
    </source>
</evidence>